<dbReference type="GO" id="GO:0005634">
    <property type="term" value="C:nucleus"/>
    <property type="evidence" value="ECO:0007669"/>
    <property type="project" value="UniProtKB-SubCell"/>
</dbReference>
<evidence type="ECO:0000256" key="3">
    <source>
        <dbReference type="ARBA" id="ARBA00023015"/>
    </source>
</evidence>
<evidence type="ECO:0000256" key="4">
    <source>
        <dbReference type="ARBA" id="ARBA00023163"/>
    </source>
</evidence>
<dbReference type="PANTHER" id="PTHR21277">
    <property type="entry name" value="TRANSCRIPTIONAL ADAPTER 1"/>
    <property type="match status" value="1"/>
</dbReference>
<evidence type="ECO:0000313" key="6">
    <source>
        <dbReference type="EMBL" id="CAD5117760.1"/>
    </source>
</evidence>
<dbReference type="GO" id="GO:0006357">
    <property type="term" value="P:regulation of transcription by RNA polymerase II"/>
    <property type="evidence" value="ECO:0007669"/>
    <property type="project" value="TreeGrafter"/>
</dbReference>
<dbReference type="InterPro" id="IPR024738">
    <property type="entry name" value="Hfi1/Tada1"/>
</dbReference>
<keyword evidence="3" id="KW-0805">Transcription regulation</keyword>
<dbReference type="GO" id="GO:0003713">
    <property type="term" value="F:transcription coactivator activity"/>
    <property type="evidence" value="ECO:0007669"/>
    <property type="project" value="TreeGrafter"/>
</dbReference>
<dbReference type="Proteomes" id="UP000549394">
    <property type="component" value="Unassembled WGS sequence"/>
</dbReference>
<accession>A0A7I8VN95</accession>
<name>A0A7I8VN95_9ANNE</name>
<gene>
    <name evidence="6" type="ORF">DGYR_LOCUS6257</name>
</gene>
<comment type="similarity">
    <text evidence="2">Belongs to the TADA1 family.</text>
</comment>
<organism evidence="6 7">
    <name type="scientific">Dimorphilus gyrociliatus</name>
    <dbReference type="NCBI Taxonomy" id="2664684"/>
    <lineage>
        <taxon>Eukaryota</taxon>
        <taxon>Metazoa</taxon>
        <taxon>Spiralia</taxon>
        <taxon>Lophotrochozoa</taxon>
        <taxon>Annelida</taxon>
        <taxon>Polychaeta</taxon>
        <taxon>Polychaeta incertae sedis</taxon>
        <taxon>Dinophilidae</taxon>
        <taxon>Dimorphilus</taxon>
    </lineage>
</organism>
<reference evidence="6 7" key="1">
    <citation type="submission" date="2020-08" db="EMBL/GenBank/DDBJ databases">
        <authorList>
            <person name="Hejnol A."/>
        </authorList>
    </citation>
    <scope>NUCLEOTIDE SEQUENCE [LARGE SCALE GENOMIC DNA]</scope>
</reference>
<dbReference type="AlphaFoldDB" id="A0A7I8VN95"/>
<evidence type="ECO:0000313" key="7">
    <source>
        <dbReference type="Proteomes" id="UP000549394"/>
    </source>
</evidence>
<evidence type="ECO:0000256" key="5">
    <source>
        <dbReference type="ARBA" id="ARBA00023242"/>
    </source>
</evidence>
<comment type="subcellular location">
    <subcellularLocation>
        <location evidence="1">Nucleus</location>
    </subcellularLocation>
</comment>
<dbReference type="EMBL" id="CAJFCJ010000007">
    <property type="protein sequence ID" value="CAD5117760.1"/>
    <property type="molecule type" value="Genomic_DNA"/>
</dbReference>
<dbReference type="GO" id="GO:0000124">
    <property type="term" value="C:SAGA complex"/>
    <property type="evidence" value="ECO:0007669"/>
    <property type="project" value="UniProtKB-ARBA"/>
</dbReference>
<evidence type="ECO:0000256" key="1">
    <source>
        <dbReference type="ARBA" id="ARBA00004123"/>
    </source>
</evidence>
<keyword evidence="7" id="KW-1185">Reference proteome</keyword>
<evidence type="ECO:0000256" key="2">
    <source>
        <dbReference type="ARBA" id="ARBA00010314"/>
    </source>
</evidence>
<comment type="caution">
    <text evidence="6">The sequence shown here is derived from an EMBL/GenBank/DDBJ whole genome shotgun (WGS) entry which is preliminary data.</text>
</comment>
<protein>
    <submittedName>
        <fullName evidence="6">DgyrCDS6506</fullName>
    </submittedName>
</protein>
<sequence length="295" mass="33216">MSKKVLVMSVKDAKQQIHDSIDSKSETEYWDLMRSWFRGQIDKKKLDSEAKRLLPKDSGIRLHNNFILSLLAKVAGNNGSESTPSIYQTNQPAILPESDLELQAISSFTPIDPLLGAPILHTRAPHIDQQSPAFIHRQYVLPDDTQIHGRMLVSAWEYGLDEVSEDAVQLLVKAIEEYLKNILIVILGRLAGCVTSSSPFKCNPLGITGGKPGRLSPVDSNLYDEMEDKELEDVTRHVRARLHFGIKVVSLFDVLDGLQSHPEVIQSRTCLATNLQRIISKLWYSEPIDMQQDYD</sequence>
<dbReference type="Pfam" id="PF12767">
    <property type="entry name" value="SAGA-Tad1"/>
    <property type="match status" value="2"/>
</dbReference>
<dbReference type="PANTHER" id="PTHR21277:SF5">
    <property type="entry name" value="TRANSCRIPTIONAL ADAPTER 1"/>
    <property type="match status" value="1"/>
</dbReference>
<proteinExistence type="inferred from homology"/>
<keyword evidence="4" id="KW-0804">Transcription</keyword>
<dbReference type="OrthoDB" id="10264870at2759"/>
<keyword evidence="5" id="KW-0539">Nucleus</keyword>